<sequence>MGPEYAAAQPTLLDRIAQAISDWLAGLVLPSGNGLGGWIPLVLLLLLIVGIVVAFLVWGLPRINRRSRATDGLFGADERRTAAELRKDASAAAARGDFTSASLDAFRALARGLQERTVVAVLPGTTAHDFAAQGAAAFPDLSPGFGGAADGFDATRYAGAPGTPELYRSISDLDAAVSGRSAVLPDLVERS</sequence>
<accession>A0A3S0VHH3</accession>
<dbReference type="OrthoDB" id="3389322at2"/>
<evidence type="ECO:0000313" key="4">
    <source>
        <dbReference type="Proteomes" id="UP000274909"/>
    </source>
</evidence>
<keyword evidence="1" id="KW-1133">Transmembrane helix</keyword>
<feature type="transmembrane region" description="Helical" evidence="1">
    <location>
        <begin position="38"/>
        <end position="60"/>
    </location>
</feature>
<evidence type="ECO:0000256" key="1">
    <source>
        <dbReference type="SAM" id="Phobius"/>
    </source>
</evidence>
<comment type="caution">
    <text evidence="3">The sequence shown here is derived from an EMBL/GenBank/DDBJ whole genome shotgun (WGS) entry which is preliminary data.</text>
</comment>
<keyword evidence="1" id="KW-0472">Membrane</keyword>
<dbReference type="EMBL" id="RZGZ01000002">
    <property type="protein sequence ID" value="RUR02043.1"/>
    <property type="molecule type" value="Genomic_DNA"/>
</dbReference>
<evidence type="ECO:0000313" key="3">
    <source>
        <dbReference type="EMBL" id="RUR02043.1"/>
    </source>
</evidence>
<dbReference type="AlphaFoldDB" id="A0A3S0VHH3"/>
<proteinExistence type="predicted"/>
<name>A0A3S0VHH3_9MICO</name>
<keyword evidence="1" id="KW-0812">Transmembrane</keyword>
<evidence type="ECO:0000259" key="2">
    <source>
        <dbReference type="Pfam" id="PF13559"/>
    </source>
</evidence>
<reference evidence="3 4" key="1">
    <citation type="submission" date="2018-12" db="EMBL/GenBank/DDBJ databases">
        <authorList>
            <person name="Li F."/>
        </authorList>
    </citation>
    <scope>NUCLEOTIDE SEQUENCE [LARGE SCALE GENOMIC DNA]</scope>
    <source>
        <strain evidence="3 4">EGI 6500705</strain>
    </source>
</reference>
<feature type="domain" description="Protein-glutamine gamma-glutamyltransferase-like C-terminal" evidence="2">
    <location>
        <begin position="105"/>
        <end position="172"/>
    </location>
</feature>
<dbReference type="Proteomes" id="UP000274909">
    <property type="component" value="Unassembled WGS sequence"/>
</dbReference>
<dbReference type="InterPro" id="IPR025403">
    <property type="entry name" value="TgpA-like_C"/>
</dbReference>
<protein>
    <submittedName>
        <fullName evidence="3">DUF4129 domain-containing protein</fullName>
    </submittedName>
</protein>
<gene>
    <name evidence="3" type="ORF">ELQ94_07320</name>
</gene>
<dbReference type="Pfam" id="PF13559">
    <property type="entry name" value="DUF4129"/>
    <property type="match status" value="1"/>
</dbReference>
<keyword evidence="4" id="KW-1185">Reference proteome</keyword>
<organism evidence="3 4">
    <name type="scientific">Labedella endophytica</name>
    <dbReference type="NCBI Taxonomy" id="1523160"/>
    <lineage>
        <taxon>Bacteria</taxon>
        <taxon>Bacillati</taxon>
        <taxon>Actinomycetota</taxon>
        <taxon>Actinomycetes</taxon>
        <taxon>Micrococcales</taxon>
        <taxon>Microbacteriaceae</taxon>
        <taxon>Labedella</taxon>
    </lineage>
</organism>